<sequence length="46" mass="5074">VETSLFLVIMSPGGFEGYFGELPGLVEKHWFTSPPASWLNSMVMPS</sequence>
<evidence type="ECO:0000313" key="1">
    <source>
        <dbReference type="EMBL" id="SVD21757.1"/>
    </source>
</evidence>
<organism evidence="1">
    <name type="scientific">marine metagenome</name>
    <dbReference type="NCBI Taxonomy" id="408172"/>
    <lineage>
        <taxon>unclassified sequences</taxon>
        <taxon>metagenomes</taxon>
        <taxon>ecological metagenomes</taxon>
    </lineage>
</organism>
<accession>A0A382TJS8</accession>
<dbReference type="AlphaFoldDB" id="A0A382TJS8"/>
<name>A0A382TJS8_9ZZZZ</name>
<reference evidence="1" key="1">
    <citation type="submission" date="2018-05" db="EMBL/GenBank/DDBJ databases">
        <authorList>
            <person name="Lanie J.A."/>
            <person name="Ng W.-L."/>
            <person name="Kazmierczak K.M."/>
            <person name="Andrzejewski T.M."/>
            <person name="Davidsen T.M."/>
            <person name="Wayne K.J."/>
            <person name="Tettelin H."/>
            <person name="Glass J.I."/>
            <person name="Rusch D."/>
            <person name="Podicherti R."/>
            <person name="Tsui H.-C.T."/>
            <person name="Winkler M.E."/>
        </authorList>
    </citation>
    <scope>NUCLEOTIDE SEQUENCE</scope>
</reference>
<dbReference type="EMBL" id="UINC01136783">
    <property type="protein sequence ID" value="SVD21757.1"/>
    <property type="molecule type" value="Genomic_DNA"/>
</dbReference>
<protein>
    <submittedName>
        <fullName evidence="1">Uncharacterized protein</fullName>
    </submittedName>
</protein>
<feature type="non-terminal residue" evidence="1">
    <location>
        <position position="1"/>
    </location>
</feature>
<proteinExistence type="predicted"/>
<gene>
    <name evidence="1" type="ORF">METZ01_LOCUS374611</name>
</gene>